<dbReference type="Gene3D" id="2.40.70.10">
    <property type="entry name" value="Acid Proteases"/>
    <property type="match status" value="1"/>
</dbReference>
<dbReference type="InterPro" id="IPR021109">
    <property type="entry name" value="Peptidase_aspartic_dom_sf"/>
</dbReference>
<dbReference type="GO" id="GO:0003676">
    <property type="term" value="F:nucleic acid binding"/>
    <property type="evidence" value="ECO:0007669"/>
    <property type="project" value="InterPro"/>
</dbReference>
<feature type="region of interest" description="Disordered" evidence="8">
    <location>
        <begin position="1418"/>
        <end position="1445"/>
    </location>
</feature>
<dbReference type="Pfam" id="PF00665">
    <property type="entry name" value="rve"/>
    <property type="match status" value="1"/>
</dbReference>
<feature type="compositionally biased region" description="Low complexity" evidence="8">
    <location>
        <begin position="1348"/>
        <end position="1357"/>
    </location>
</feature>
<dbReference type="PANTHER" id="PTHR37984:SF11">
    <property type="entry name" value="INTEGRASE CATALYTIC DOMAIN-CONTAINING PROTEIN"/>
    <property type="match status" value="1"/>
</dbReference>
<evidence type="ECO:0000256" key="6">
    <source>
        <dbReference type="ARBA" id="ARBA00022801"/>
    </source>
</evidence>
<dbReference type="GO" id="GO:0004519">
    <property type="term" value="F:endonuclease activity"/>
    <property type="evidence" value="ECO:0007669"/>
    <property type="project" value="UniProtKB-KW"/>
</dbReference>
<dbReference type="InterPro" id="IPR012337">
    <property type="entry name" value="RNaseH-like_sf"/>
</dbReference>
<dbReference type="InterPro" id="IPR041373">
    <property type="entry name" value="RT_RNaseH"/>
</dbReference>
<reference evidence="11" key="1">
    <citation type="submission" date="2021-02" db="EMBL/GenBank/DDBJ databases">
        <authorList>
            <person name="Nowell W R."/>
        </authorList>
    </citation>
    <scope>NUCLEOTIDE SEQUENCE</scope>
    <source>
        <strain evidence="11">Ploen Becks lab</strain>
    </source>
</reference>
<dbReference type="Pfam" id="PF17917">
    <property type="entry name" value="RT_RNaseH"/>
    <property type="match status" value="1"/>
</dbReference>
<dbReference type="PROSITE" id="PS50994">
    <property type="entry name" value="INTEGRASE"/>
    <property type="match status" value="1"/>
</dbReference>
<evidence type="ECO:0000256" key="3">
    <source>
        <dbReference type="ARBA" id="ARBA00022695"/>
    </source>
</evidence>
<evidence type="ECO:0000256" key="7">
    <source>
        <dbReference type="ARBA" id="ARBA00022918"/>
    </source>
</evidence>
<dbReference type="InterPro" id="IPR041588">
    <property type="entry name" value="Integrase_H2C2"/>
</dbReference>
<dbReference type="SMART" id="SM00343">
    <property type="entry name" value="ZnF_C2HC"/>
    <property type="match status" value="2"/>
</dbReference>
<dbReference type="Gene3D" id="3.10.10.10">
    <property type="entry name" value="HIV Type 1 Reverse Transcriptase, subunit A, domain 1"/>
    <property type="match status" value="1"/>
</dbReference>
<keyword evidence="3" id="KW-0548">Nucleotidyltransferase</keyword>
<dbReference type="InterPro" id="IPR001878">
    <property type="entry name" value="Znf_CCHC"/>
</dbReference>
<evidence type="ECO:0000256" key="4">
    <source>
        <dbReference type="ARBA" id="ARBA00022722"/>
    </source>
</evidence>
<keyword evidence="4" id="KW-0540">Nuclease</keyword>
<dbReference type="InterPro" id="IPR036397">
    <property type="entry name" value="RNaseH_sf"/>
</dbReference>
<dbReference type="PROSITE" id="PS50878">
    <property type="entry name" value="RT_POL"/>
    <property type="match status" value="1"/>
</dbReference>
<organism evidence="11 12">
    <name type="scientific">Brachionus calyciflorus</name>
    <dbReference type="NCBI Taxonomy" id="104777"/>
    <lineage>
        <taxon>Eukaryota</taxon>
        <taxon>Metazoa</taxon>
        <taxon>Spiralia</taxon>
        <taxon>Gnathifera</taxon>
        <taxon>Rotifera</taxon>
        <taxon>Eurotatoria</taxon>
        <taxon>Monogononta</taxon>
        <taxon>Pseudotrocha</taxon>
        <taxon>Ploima</taxon>
        <taxon>Brachionidae</taxon>
        <taxon>Brachionus</taxon>
    </lineage>
</organism>
<dbReference type="PANTHER" id="PTHR37984">
    <property type="entry name" value="PROTEIN CBG26694"/>
    <property type="match status" value="1"/>
</dbReference>
<feature type="domain" description="Integrase catalytic" evidence="10">
    <location>
        <begin position="1016"/>
        <end position="1170"/>
    </location>
</feature>
<dbReference type="Gene3D" id="3.30.420.10">
    <property type="entry name" value="Ribonuclease H-like superfamily/Ribonuclease H"/>
    <property type="match status" value="1"/>
</dbReference>
<feature type="compositionally biased region" description="Basic and acidic residues" evidence="8">
    <location>
        <begin position="1309"/>
        <end position="1332"/>
    </location>
</feature>
<dbReference type="SUPFAM" id="SSF53098">
    <property type="entry name" value="Ribonuclease H-like"/>
    <property type="match status" value="1"/>
</dbReference>
<dbReference type="EC" id="2.7.7.49" evidence="1"/>
<dbReference type="EMBL" id="CAJNOC010005142">
    <property type="protein sequence ID" value="CAF1043728.1"/>
    <property type="molecule type" value="Genomic_DNA"/>
</dbReference>
<dbReference type="GO" id="GO:0008270">
    <property type="term" value="F:zinc ion binding"/>
    <property type="evidence" value="ECO:0007669"/>
    <property type="project" value="InterPro"/>
</dbReference>
<evidence type="ECO:0000259" key="9">
    <source>
        <dbReference type="PROSITE" id="PS50878"/>
    </source>
</evidence>
<proteinExistence type="predicted"/>
<sequence>MTSITSSSIQQFDCDPSIESLGPKWTKWVTRLDQYFAANGITDDARKFNSLFFIGGEDLFEIHQTLVDMIVPDTINTEYGKAKHKLSAYFSPKKNTVVEIYNFRQAKQNPNESISQYVTRLRMLGQFCEFANLNQEIITHVIQTCYSENLRREFLKMDTLNYDDFIKIGRLHDNVEENAKIVEGKLEIKEEAVNKITDNWKNNKKKCFRCGRDWPHKEKSCPAIGKTCSKCKQANHLANVCRSKIFSQSENSKTANAKETNDKINQILQNNGENDSEEEEIPIIYSLTSTHKKFPELEFVLNDEKIKLKIDTLASINVIDEKTFKQFLNKPTLTKVVKQSYAYGSKEPIQTIGKFSAKLKILNKEIDAEFVVTKGDSGSLIGFPSCSKLGVDPVAQIVNSIQTNNVESDFKDFYKSKYPNVFSDKIGKLKDFQLTLHIDKSIKPTQAKPRNIPFHLREAVEKQLKIKIENEIIEKVENEPTSWLSETVRIPKKDSQEIRLCIDTTAVNAAILSEKYQMPNIEDIIYASNGMKFFSKIDLNSAFEQIELHPDSRYISRFRTHQGIYQYKRLFFGIKSAPEIFHNLIKQILEGIKNQINASDDILIMGKTLNDHNEALEKVLKRLDEKGLTVKLEKCEFRKSSIIYFGLEITENSVSLNKQKTEALKDTKTPRNASELHSFLGLSVHASRWIKNFATISDPLWDLLKKDKIFKWTNIHQSSFEKIKDGLIESVGHFDINWKTQLTVDASPVGVAAVLTQTDPNNSLNSKVIIYVSKSLNPTQRKYSQIEKEAYACVWSCERLELYLVGIFFDLIIDNKAVFLILKNPLSNPPARIQRWALRLSSFNFNVIHRPGIGNIADFLSRHPNKSLSDDYEDDAEDFLNMVIAESLPEAMTKELIAEETIKDKNLVKLSKMISASHFVECDDLKDYKKIFDELTLSKEKLILRGSRIVIPESLYDQAIKLAHEGHQGLVKTKQLLRSRVWFPKMNKLLEDYYKRCTCQAVINTYSKMPNEMSPLPEEPWTVVSIDFYGPIYPTMENLLVHHCDHSRMAFIDIITSKTHKVVINRCNRLYSIVGIPEIVRSDNGPPFNSKEFADFAKHMGFKHRKITPYWPQANGQVESFMKKIKKAIQTAKVDQVPWKDRLIEFMRAYRSTKHSTTNIPPADLFFKKSNTVRLPKLNDIPKDSVLEEILKVNDKLNKSKMKLNADKKAKFLNIDYSIGDLVLVKRSQTNKTVSVFDPVPYAITSISGSMITAKRDNTFITRNISFFKKFYPQIPKPPLLMQVKQIKPFKPKIPTVVIFESEINVERNEDRDTNDNRTEEINSDSESDRNGQPEIEAENNECESSDSKQSSSTQIDDQLRMNVNSIAQNLLKFASNNRQERATFEVNEDGSLTQIDSDFPENPNDIRIKATVTAYSLRRSERLSSKEKTNYKESKTFNKSSNKN</sequence>
<dbReference type="FunFam" id="3.30.420.10:FF:000063">
    <property type="entry name" value="Retrovirus-related Pol polyprotein from transposon 297-like Protein"/>
    <property type="match status" value="1"/>
</dbReference>
<dbReference type="InterPro" id="IPR050951">
    <property type="entry name" value="Retrovirus_Pol_polyprotein"/>
</dbReference>
<evidence type="ECO:0000259" key="10">
    <source>
        <dbReference type="PROSITE" id="PS50994"/>
    </source>
</evidence>
<dbReference type="InterPro" id="IPR000477">
    <property type="entry name" value="RT_dom"/>
</dbReference>
<keyword evidence="12" id="KW-1185">Reference proteome</keyword>
<dbReference type="GO" id="GO:0016787">
    <property type="term" value="F:hydrolase activity"/>
    <property type="evidence" value="ECO:0007669"/>
    <property type="project" value="UniProtKB-KW"/>
</dbReference>
<feature type="domain" description="Reverse transcriptase" evidence="9">
    <location>
        <begin position="471"/>
        <end position="649"/>
    </location>
</feature>
<comment type="caution">
    <text evidence="11">The sequence shown here is derived from an EMBL/GenBank/DDBJ whole genome shotgun (WGS) entry which is preliminary data.</text>
</comment>
<evidence type="ECO:0000256" key="1">
    <source>
        <dbReference type="ARBA" id="ARBA00012493"/>
    </source>
</evidence>
<evidence type="ECO:0000313" key="11">
    <source>
        <dbReference type="EMBL" id="CAF1043728.1"/>
    </source>
</evidence>
<dbReference type="CDD" id="cd09274">
    <property type="entry name" value="RNase_HI_RT_Ty3"/>
    <property type="match status" value="1"/>
</dbReference>
<feature type="region of interest" description="Disordered" evidence="8">
    <location>
        <begin position="1309"/>
        <end position="1358"/>
    </location>
</feature>
<gene>
    <name evidence="11" type="ORF">OXX778_LOCUS18479</name>
</gene>
<keyword evidence="6" id="KW-0378">Hydrolase</keyword>
<dbReference type="Pfam" id="PF17921">
    <property type="entry name" value="Integrase_H2C2"/>
    <property type="match status" value="1"/>
</dbReference>
<evidence type="ECO:0000256" key="2">
    <source>
        <dbReference type="ARBA" id="ARBA00022679"/>
    </source>
</evidence>
<dbReference type="OrthoDB" id="775972at2759"/>
<feature type="compositionally biased region" description="Acidic residues" evidence="8">
    <location>
        <begin position="1336"/>
        <end position="1345"/>
    </location>
</feature>
<dbReference type="InterPro" id="IPR043502">
    <property type="entry name" value="DNA/RNA_pol_sf"/>
</dbReference>
<dbReference type="Gene3D" id="1.10.340.70">
    <property type="match status" value="1"/>
</dbReference>
<evidence type="ECO:0000256" key="8">
    <source>
        <dbReference type="SAM" id="MobiDB-lite"/>
    </source>
</evidence>
<dbReference type="FunFam" id="1.10.340.70:FF:000004">
    <property type="entry name" value="Retrovirus-related Pol polyprotein from transposon 297-like Protein"/>
    <property type="match status" value="1"/>
</dbReference>
<dbReference type="Gene3D" id="3.30.70.270">
    <property type="match status" value="2"/>
</dbReference>
<dbReference type="InterPro" id="IPR001584">
    <property type="entry name" value="Integrase_cat-core"/>
</dbReference>
<dbReference type="InterPro" id="IPR043128">
    <property type="entry name" value="Rev_trsase/Diguanyl_cyclase"/>
</dbReference>
<dbReference type="GO" id="GO:0015074">
    <property type="term" value="P:DNA integration"/>
    <property type="evidence" value="ECO:0007669"/>
    <property type="project" value="InterPro"/>
</dbReference>
<keyword evidence="7" id="KW-0695">RNA-directed DNA polymerase</keyword>
<evidence type="ECO:0000256" key="5">
    <source>
        <dbReference type="ARBA" id="ARBA00022759"/>
    </source>
</evidence>
<dbReference type="SUPFAM" id="SSF56672">
    <property type="entry name" value="DNA/RNA polymerases"/>
    <property type="match status" value="1"/>
</dbReference>
<dbReference type="GO" id="GO:0003964">
    <property type="term" value="F:RNA-directed DNA polymerase activity"/>
    <property type="evidence" value="ECO:0007669"/>
    <property type="project" value="UniProtKB-KW"/>
</dbReference>
<dbReference type="Gene3D" id="4.10.60.10">
    <property type="entry name" value="Zinc finger, CCHC-type"/>
    <property type="match status" value="1"/>
</dbReference>
<name>A0A814JX67_9BILA</name>
<dbReference type="CDD" id="cd01647">
    <property type="entry name" value="RT_LTR"/>
    <property type="match status" value="1"/>
</dbReference>
<accession>A0A814JX67</accession>
<keyword evidence="5" id="KW-0255">Endonuclease</keyword>
<protein>
    <recommendedName>
        <fullName evidence="1">RNA-directed DNA polymerase</fullName>
        <ecNumber evidence="1">2.7.7.49</ecNumber>
    </recommendedName>
</protein>
<keyword evidence="2" id="KW-0808">Transferase</keyword>
<dbReference type="Pfam" id="PF00078">
    <property type="entry name" value="RVT_1"/>
    <property type="match status" value="1"/>
</dbReference>
<evidence type="ECO:0000313" key="12">
    <source>
        <dbReference type="Proteomes" id="UP000663879"/>
    </source>
</evidence>
<dbReference type="Proteomes" id="UP000663879">
    <property type="component" value="Unassembled WGS sequence"/>
</dbReference>
<feature type="compositionally biased region" description="Basic and acidic residues" evidence="8">
    <location>
        <begin position="1419"/>
        <end position="1437"/>
    </location>
</feature>